<reference evidence="1 2" key="1">
    <citation type="submission" date="2024-07" db="EMBL/GenBank/DDBJ databases">
        <title>Section-level genome sequencing and comparative genomics of Aspergillus sections Usti and Cavernicolus.</title>
        <authorList>
            <consortium name="Lawrence Berkeley National Laboratory"/>
            <person name="Nybo J.L."/>
            <person name="Vesth T.C."/>
            <person name="Theobald S."/>
            <person name="Frisvad J.C."/>
            <person name="Larsen T.O."/>
            <person name="Kjaerboelling I."/>
            <person name="Rothschild-Mancinelli K."/>
            <person name="Lyhne E.K."/>
            <person name="Kogle M.E."/>
            <person name="Barry K."/>
            <person name="Clum A."/>
            <person name="Na H."/>
            <person name="Ledsgaard L."/>
            <person name="Lin J."/>
            <person name="Lipzen A."/>
            <person name="Kuo A."/>
            <person name="Riley R."/>
            <person name="Mondo S."/>
            <person name="Labutti K."/>
            <person name="Haridas S."/>
            <person name="Pangalinan J."/>
            <person name="Salamov A.A."/>
            <person name="Simmons B.A."/>
            <person name="Magnuson J.K."/>
            <person name="Chen J."/>
            <person name="Drula E."/>
            <person name="Henrissat B."/>
            <person name="Wiebenga A."/>
            <person name="Lubbers R.J."/>
            <person name="Gomes A.C."/>
            <person name="Makela M.R."/>
            <person name="Stajich J."/>
            <person name="Grigoriev I.V."/>
            <person name="Mortensen U.H."/>
            <person name="De Vries R.P."/>
            <person name="Baker S.E."/>
            <person name="Andersen M.R."/>
        </authorList>
    </citation>
    <scope>NUCLEOTIDE SEQUENCE [LARGE SCALE GENOMIC DNA]</scope>
    <source>
        <strain evidence="1 2">CBS 209.92</strain>
    </source>
</reference>
<proteinExistence type="predicted"/>
<name>A0ABR4FWV8_9EURO</name>
<dbReference type="Proteomes" id="UP001610563">
    <property type="component" value="Unassembled WGS sequence"/>
</dbReference>
<evidence type="ECO:0000313" key="2">
    <source>
        <dbReference type="Proteomes" id="UP001610563"/>
    </source>
</evidence>
<comment type="caution">
    <text evidence="1">The sequence shown here is derived from an EMBL/GenBank/DDBJ whole genome shotgun (WGS) entry which is preliminary data.</text>
</comment>
<protein>
    <submittedName>
        <fullName evidence="1">Uncharacterized protein</fullName>
    </submittedName>
</protein>
<keyword evidence="2" id="KW-1185">Reference proteome</keyword>
<sequence>MSDSSLFINHTLCSLFTSFRKAYSAPIAFTLDRHIIVIALRLGDNPPGVFRFFSFRQYEHVQITDMEDSTAIGVTIPISSQPDMNAFIYRGGATRPNTTLSEILPSARTYVEQCIRRNYAGRVGDILDFRFVFIVPARYSTLNREQLDRTLEEQDLAADQVIMTL</sequence>
<gene>
    <name evidence="1" type="ORF">BJX66DRAFT_279764</name>
</gene>
<evidence type="ECO:0000313" key="1">
    <source>
        <dbReference type="EMBL" id="KAL2787747.1"/>
    </source>
</evidence>
<accession>A0ABR4FWV8</accession>
<dbReference type="EMBL" id="JBFTWV010000091">
    <property type="protein sequence ID" value="KAL2787747.1"/>
    <property type="molecule type" value="Genomic_DNA"/>
</dbReference>
<organism evidence="1 2">
    <name type="scientific">Aspergillus keveii</name>
    <dbReference type="NCBI Taxonomy" id="714993"/>
    <lineage>
        <taxon>Eukaryota</taxon>
        <taxon>Fungi</taxon>
        <taxon>Dikarya</taxon>
        <taxon>Ascomycota</taxon>
        <taxon>Pezizomycotina</taxon>
        <taxon>Eurotiomycetes</taxon>
        <taxon>Eurotiomycetidae</taxon>
        <taxon>Eurotiales</taxon>
        <taxon>Aspergillaceae</taxon>
        <taxon>Aspergillus</taxon>
        <taxon>Aspergillus subgen. Nidulantes</taxon>
    </lineage>
</organism>